<accession>A0A6L5XC09</accession>
<evidence type="ECO:0000313" key="2">
    <source>
        <dbReference type="Proteomes" id="UP000483362"/>
    </source>
</evidence>
<dbReference type="AlphaFoldDB" id="A0A6L5XC09"/>
<dbReference type="EMBL" id="VULT01000004">
    <property type="protein sequence ID" value="MSS16803.1"/>
    <property type="molecule type" value="Genomic_DNA"/>
</dbReference>
<dbReference type="RefSeq" id="WP_154328266.1">
    <property type="nucleotide sequence ID" value="NZ_CP045696.1"/>
</dbReference>
<dbReference type="Proteomes" id="UP000483362">
    <property type="component" value="Unassembled WGS sequence"/>
</dbReference>
<reference evidence="1 2" key="1">
    <citation type="submission" date="2019-08" db="EMBL/GenBank/DDBJ databases">
        <title>In-depth cultivation of the pig gut microbiome towards novel bacterial diversity and tailored functional studies.</title>
        <authorList>
            <person name="Wylensek D."/>
            <person name="Hitch T.C.A."/>
            <person name="Clavel T."/>
        </authorList>
    </citation>
    <scope>NUCLEOTIDE SEQUENCE [LARGE SCALE GENOMIC DNA]</scope>
    <source>
        <strain evidence="1 2">Oil-RF-744-WCA-WT-10</strain>
    </source>
</reference>
<protein>
    <submittedName>
        <fullName evidence="1">Uncharacterized protein</fullName>
    </submittedName>
</protein>
<proteinExistence type="predicted"/>
<keyword evidence="2" id="KW-1185">Reference proteome</keyword>
<organism evidence="1 2">
    <name type="scientific">Sodaliphilus pleomorphus</name>
    <dbReference type="NCBI Taxonomy" id="2606626"/>
    <lineage>
        <taxon>Bacteria</taxon>
        <taxon>Pseudomonadati</taxon>
        <taxon>Bacteroidota</taxon>
        <taxon>Bacteroidia</taxon>
        <taxon>Bacteroidales</taxon>
        <taxon>Muribaculaceae</taxon>
        <taxon>Sodaliphilus</taxon>
    </lineage>
</organism>
<sequence length="86" mass="10214">MDYAIYKNVNGNKPHVIYTFTQEACNHRAKAAAREKLNDIWLRVIQRPERYHNARGASDEFSYDYMTSSNTSDLIRFYITNYKTKQ</sequence>
<evidence type="ECO:0000313" key="1">
    <source>
        <dbReference type="EMBL" id="MSS16803.1"/>
    </source>
</evidence>
<name>A0A6L5XC09_9BACT</name>
<comment type="caution">
    <text evidence="1">The sequence shown here is derived from an EMBL/GenBank/DDBJ whole genome shotgun (WGS) entry which is preliminary data.</text>
</comment>
<gene>
    <name evidence="1" type="ORF">FYJ29_03350</name>
</gene>